<reference evidence="1 2" key="1">
    <citation type="submission" date="2014-04" db="EMBL/GenBank/DDBJ databases">
        <title>Evolutionary Origins and Diversification of the Mycorrhizal Mutualists.</title>
        <authorList>
            <consortium name="DOE Joint Genome Institute"/>
            <consortium name="Mycorrhizal Genomics Consortium"/>
            <person name="Kohler A."/>
            <person name="Kuo A."/>
            <person name="Nagy L.G."/>
            <person name="Floudas D."/>
            <person name="Copeland A."/>
            <person name="Barry K.W."/>
            <person name="Cichocki N."/>
            <person name="Veneault-Fourrey C."/>
            <person name="LaButti K."/>
            <person name="Lindquist E.A."/>
            <person name="Lipzen A."/>
            <person name="Lundell T."/>
            <person name="Morin E."/>
            <person name="Murat C."/>
            <person name="Riley R."/>
            <person name="Ohm R."/>
            <person name="Sun H."/>
            <person name="Tunlid A."/>
            <person name="Henrissat B."/>
            <person name="Grigoriev I.V."/>
            <person name="Hibbett D.S."/>
            <person name="Martin F."/>
        </authorList>
    </citation>
    <scope>NUCLEOTIDE SEQUENCE [LARGE SCALE GENOMIC DNA]</scope>
    <source>
        <strain evidence="1 2">Koide BX008</strain>
    </source>
</reference>
<accession>A0A0C2XL49</accession>
<dbReference type="EMBL" id="KN818225">
    <property type="protein sequence ID" value="KIL69818.1"/>
    <property type="molecule type" value="Genomic_DNA"/>
</dbReference>
<evidence type="ECO:0000313" key="2">
    <source>
        <dbReference type="Proteomes" id="UP000054549"/>
    </source>
</evidence>
<evidence type="ECO:0008006" key="3">
    <source>
        <dbReference type="Google" id="ProtNLM"/>
    </source>
</evidence>
<sequence length="897" mass="100146">MLHEGRPVPLSPSKGKAREETRWRTGWWDFTPLLEHTQKPLVWSEASILFFAHPTRLDVIGRHFSSSKQFLISPPPLVNSSSSQFNPPSFISIAPGDGYLFVFYPGKTGNSVGCIWKRGPRIDSWLIVDCWEFAKFTYPVAAEWLGSPRTWHLDATGSASRLPLRGPQTPVSDPNLLYITSDHRANLCYLEHYRQLRVISCSLDQNGATSGVTQLDETISKHVSRHCTLASIGLAYSEPSIIVATRLRSLPSQFSHEPQFSNLPVNSTDSTSSVNEWEIWGEEDVINLCELRLQFDGTPMWRPSSSDSSTTPLGLLALHTNALPPIQCSTHGIVNLTIVSSSQNISSISAATVQDRTVFHMVVTCLDFGDYTSTPKSELIIHSFSRLGPKLDKSSDQIFWKIREEARRSFYPEVLCFSSPFFTENKDLLCHVGIVRTSGSIPKKGRARKVEIGYIKVLRLPDLSDDDSWQPSTIWSTTDRLGQELPLTIAVSQNGVLVNTVSAWLPHASVHSLPKRKSSISDISIPHHSLALTSAILLGKCTSDISHILSLPTVSMNDIVNILHRAVQLLDRHDNGVLHRYTPNFMGFIIEICRYACKTRMQLHSLEDEKENLEQYSRTLFDILSLKAFNEAFEECREDDGNPDFQSIWYLIGLSEFIVHFVENLVKECILWCNPGNRDAHSCNSMRLPTLNAPSLLPLAHPYALENVCKAVSHVAKLRAYIGTLPAGGEKEGIAKSVLLDLVDCSGIDFAALDALLADYYKELAVVNADDCRLSLASCRPVTSMYPLLSKILRRIDGLKGLNKPMLFIKPMDLVDGVQQLSLAFEKKEIEMDAILKKPLAKQAPESVCVRCGGTSLLGVDLSDSKISIKWRMWEKTQMPRCVCYGFNVKANPVLQI</sequence>
<dbReference type="InParanoid" id="A0A0C2XL49"/>
<dbReference type="STRING" id="946122.A0A0C2XL49"/>
<dbReference type="OrthoDB" id="2535907at2759"/>
<proteinExistence type="predicted"/>
<organism evidence="1 2">
    <name type="scientific">Amanita muscaria (strain Koide BX008)</name>
    <dbReference type="NCBI Taxonomy" id="946122"/>
    <lineage>
        <taxon>Eukaryota</taxon>
        <taxon>Fungi</taxon>
        <taxon>Dikarya</taxon>
        <taxon>Basidiomycota</taxon>
        <taxon>Agaricomycotina</taxon>
        <taxon>Agaricomycetes</taxon>
        <taxon>Agaricomycetidae</taxon>
        <taxon>Agaricales</taxon>
        <taxon>Pluteineae</taxon>
        <taxon>Amanitaceae</taxon>
        <taxon>Amanita</taxon>
    </lineage>
</organism>
<dbReference type="Proteomes" id="UP000054549">
    <property type="component" value="Unassembled WGS sequence"/>
</dbReference>
<dbReference type="AlphaFoldDB" id="A0A0C2XL49"/>
<evidence type="ECO:0000313" key="1">
    <source>
        <dbReference type="EMBL" id="KIL69818.1"/>
    </source>
</evidence>
<dbReference type="HOGENOM" id="CLU_016307_0_0_1"/>
<keyword evidence="2" id="KW-1185">Reference proteome</keyword>
<gene>
    <name evidence="1" type="ORF">M378DRAFT_68327</name>
</gene>
<name>A0A0C2XL49_AMAMK</name>
<protein>
    <recommendedName>
        <fullName evidence="3">Mediator complex subunit 16</fullName>
    </recommendedName>
</protein>